<feature type="repeat" description="TPR" evidence="3">
    <location>
        <begin position="162"/>
        <end position="195"/>
    </location>
</feature>
<evidence type="ECO:0000256" key="4">
    <source>
        <dbReference type="SAM" id="MobiDB-lite"/>
    </source>
</evidence>
<dbReference type="Gene3D" id="3.40.50.2000">
    <property type="entry name" value="Glycogen Phosphorylase B"/>
    <property type="match status" value="1"/>
</dbReference>
<name>A0A6S7BUU5_9BURK</name>
<accession>A0A6S7BUU5</accession>
<gene>
    <name evidence="5" type="primary">bepA_6</name>
    <name evidence="5" type="ORF">LMG28138_04770</name>
</gene>
<dbReference type="EMBL" id="CADIKM010000035">
    <property type="protein sequence ID" value="CAB3799953.1"/>
    <property type="molecule type" value="Genomic_DNA"/>
</dbReference>
<dbReference type="Pfam" id="PF14559">
    <property type="entry name" value="TPR_19"/>
    <property type="match status" value="1"/>
</dbReference>
<dbReference type="AlphaFoldDB" id="A0A6S7BUU5"/>
<dbReference type="InterPro" id="IPR051685">
    <property type="entry name" value="Ycf3/AcsC/BcsC/TPR_MFPF"/>
</dbReference>
<dbReference type="PROSITE" id="PS50005">
    <property type="entry name" value="TPR"/>
    <property type="match status" value="4"/>
</dbReference>
<dbReference type="GO" id="GO:0016757">
    <property type="term" value="F:glycosyltransferase activity"/>
    <property type="evidence" value="ECO:0007669"/>
    <property type="project" value="InterPro"/>
</dbReference>
<evidence type="ECO:0000256" key="1">
    <source>
        <dbReference type="ARBA" id="ARBA00022737"/>
    </source>
</evidence>
<dbReference type="PANTHER" id="PTHR44943:SF8">
    <property type="entry name" value="TPR REPEAT-CONTAINING PROTEIN MJ0263"/>
    <property type="match status" value="1"/>
</dbReference>
<keyword evidence="5" id="KW-0645">Protease</keyword>
<dbReference type="Gene3D" id="1.25.40.10">
    <property type="entry name" value="Tetratricopeptide repeat domain"/>
    <property type="match status" value="3"/>
</dbReference>
<feature type="repeat" description="TPR" evidence="3">
    <location>
        <begin position="60"/>
        <end position="93"/>
    </location>
</feature>
<evidence type="ECO:0000313" key="5">
    <source>
        <dbReference type="EMBL" id="CAB3799953.1"/>
    </source>
</evidence>
<dbReference type="SUPFAM" id="SSF53756">
    <property type="entry name" value="UDP-Glycosyltransferase/glycogen phosphorylase"/>
    <property type="match status" value="1"/>
</dbReference>
<reference evidence="5 6" key="1">
    <citation type="submission" date="2020-04" db="EMBL/GenBank/DDBJ databases">
        <authorList>
            <person name="De Canck E."/>
        </authorList>
    </citation>
    <scope>NUCLEOTIDE SEQUENCE [LARGE SCALE GENOMIC DNA]</scope>
    <source>
        <strain evidence="5 6">LMG 28138</strain>
    </source>
</reference>
<dbReference type="Pfam" id="PF13174">
    <property type="entry name" value="TPR_6"/>
    <property type="match status" value="1"/>
</dbReference>
<organism evidence="5 6">
    <name type="scientific">Pararobbsia alpina</name>
    <dbReference type="NCBI Taxonomy" id="621374"/>
    <lineage>
        <taxon>Bacteria</taxon>
        <taxon>Pseudomonadati</taxon>
        <taxon>Pseudomonadota</taxon>
        <taxon>Betaproteobacteria</taxon>
        <taxon>Burkholderiales</taxon>
        <taxon>Burkholderiaceae</taxon>
        <taxon>Pararobbsia</taxon>
    </lineage>
</organism>
<dbReference type="InterPro" id="IPR019734">
    <property type="entry name" value="TPR_rpt"/>
</dbReference>
<dbReference type="PANTHER" id="PTHR44943">
    <property type="entry name" value="CELLULOSE SYNTHASE OPERON PROTEIN C"/>
    <property type="match status" value="1"/>
</dbReference>
<dbReference type="Proteomes" id="UP000494115">
    <property type="component" value="Unassembled WGS sequence"/>
</dbReference>
<dbReference type="InterPro" id="IPR002201">
    <property type="entry name" value="Glyco_trans_9"/>
</dbReference>
<sequence>MSEEQAEPVNRDAPTARAQAGHQNDHGATLQQAVSLHMQGRFAEAAALYQRFLDQEPRHGEVIELLGISQLADGDAQSAAGQFRQSIEIDPKRASLHANLGRALMALGRHEEAIASIDRALAATPDDVEAWINRGNSLGELERVAESLACFDAALRLKPDHAGALNNRGEALRKLERYDEALLCFDRVLALDPEFVLAGINRGNVLAILRRHDEALAAVKDVLAIAPDSTMAQWNSSLLNLLFGHFPAGWRAYEARWSMPGFESRRHTHLPVWLGATDLRGKRVLLWHEQGLGDTLQFCRYAVMVAALGALVVCEVQPSLKSLLATSLRNIAVVVATGDPVPPCDCATPLMSLPFAFGTDSGSIPYAPAYLAAEPARVAVWKQRLGPRRHPLRIGLTLSGNPAHKRDRTRSLDAVRVEPLAGMADCFIVQKERRETDASTFSRLPDMRYVGDELGDFGDTAALIANLDLVISVDTSIAHLAAAMGKPVWLLLAFDPDWRWQMERQDSPWYPTMRLFRQSEAGDWDEVIGRVAHALAELSSLHTTLRSG</sequence>
<feature type="region of interest" description="Disordered" evidence="4">
    <location>
        <begin position="1"/>
        <end position="26"/>
    </location>
</feature>
<evidence type="ECO:0000256" key="3">
    <source>
        <dbReference type="PROSITE-ProRule" id="PRU00339"/>
    </source>
</evidence>
<evidence type="ECO:0000256" key="2">
    <source>
        <dbReference type="ARBA" id="ARBA00022803"/>
    </source>
</evidence>
<dbReference type="InterPro" id="IPR011990">
    <property type="entry name" value="TPR-like_helical_dom_sf"/>
</dbReference>
<dbReference type="SUPFAM" id="SSF48452">
    <property type="entry name" value="TPR-like"/>
    <property type="match status" value="1"/>
</dbReference>
<keyword evidence="6" id="KW-1185">Reference proteome</keyword>
<dbReference type="PROSITE" id="PS50293">
    <property type="entry name" value="TPR_REGION"/>
    <property type="match status" value="2"/>
</dbReference>
<dbReference type="GO" id="GO:0008233">
    <property type="term" value="F:peptidase activity"/>
    <property type="evidence" value="ECO:0007669"/>
    <property type="project" value="UniProtKB-KW"/>
</dbReference>
<dbReference type="SMART" id="SM00028">
    <property type="entry name" value="TPR"/>
    <property type="match status" value="6"/>
</dbReference>
<dbReference type="Pfam" id="PF13432">
    <property type="entry name" value="TPR_16"/>
    <property type="match status" value="1"/>
</dbReference>
<proteinExistence type="predicted"/>
<dbReference type="RefSeq" id="WP_281362452.1">
    <property type="nucleotide sequence ID" value="NZ_CADIKM010000035.1"/>
</dbReference>
<protein>
    <submittedName>
        <fullName evidence="5">Beta-barrel assembly-enhancing protease</fullName>
        <ecNumber evidence="5">3.4.-.-</ecNumber>
    </submittedName>
</protein>
<feature type="repeat" description="TPR" evidence="3">
    <location>
        <begin position="94"/>
        <end position="127"/>
    </location>
</feature>
<dbReference type="GO" id="GO:0006508">
    <property type="term" value="P:proteolysis"/>
    <property type="evidence" value="ECO:0007669"/>
    <property type="project" value="UniProtKB-KW"/>
</dbReference>
<dbReference type="EC" id="3.4.-.-" evidence="5"/>
<feature type="repeat" description="TPR" evidence="3">
    <location>
        <begin position="128"/>
        <end position="161"/>
    </location>
</feature>
<keyword evidence="2 3" id="KW-0802">TPR repeat</keyword>
<evidence type="ECO:0000313" key="6">
    <source>
        <dbReference type="Proteomes" id="UP000494115"/>
    </source>
</evidence>
<keyword evidence="5" id="KW-0378">Hydrolase</keyword>
<keyword evidence="1" id="KW-0677">Repeat</keyword>
<dbReference type="Pfam" id="PF01075">
    <property type="entry name" value="Glyco_transf_9"/>
    <property type="match status" value="1"/>
</dbReference>